<dbReference type="PANTHER" id="PTHR12993">
    <property type="entry name" value="N-ACETYLGLUCOSAMINYL-PHOSPHATIDYLINOSITOL DE-N-ACETYLASE-RELATED"/>
    <property type="match status" value="1"/>
</dbReference>
<evidence type="ECO:0000313" key="2">
    <source>
        <dbReference type="Proteomes" id="UP000625283"/>
    </source>
</evidence>
<dbReference type="PANTHER" id="PTHR12993:SF30">
    <property type="entry name" value="N-ACETYL-ALPHA-D-GLUCOSAMINYL L-MALATE DEACETYLASE 1"/>
    <property type="match status" value="1"/>
</dbReference>
<dbReference type="RefSeq" id="WP_202102040.1">
    <property type="nucleotide sequence ID" value="NZ_JAERTY010000003.1"/>
</dbReference>
<comment type="caution">
    <text evidence="1">The sequence shown here is derived from an EMBL/GenBank/DDBJ whole genome shotgun (WGS) entry which is preliminary data.</text>
</comment>
<dbReference type="InterPro" id="IPR024078">
    <property type="entry name" value="LmbE-like_dom_sf"/>
</dbReference>
<dbReference type="Proteomes" id="UP000625283">
    <property type="component" value="Unassembled WGS sequence"/>
</dbReference>
<protein>
    <submittedName>
        <fullName evidence="1">PIG-L family deacetylase</fullName>
    </submittedName>
</protein>
<name>A0ABS1R0Q6_9SPHI</name>
<keyword evidence="2" id="KW-1185">Reference proteome</keyword>
<dbReference type="Pfam" id="PF02585">
    <property type="entry name" value="PIG-L"/>
    <property type="match status" value="1"/>
</dbReference>
<sequence length="294" mass="34093">MKIIIGFLFVSIVFVAFVFGTEHERLRVLVIGAHPDDCEIAAGGLAALYLKNGHVVKFVSMTNGEKGHHLLSKVELAKLRKKETENVSRLMGIEYEVFDNADGELEASMANRLKLIKVIREWDADIVITHRPNTYHPDHRYTSILVSDASFLIRVPHIVPEIPPMLKTPVFLYMSDAFKKPNEFVPDIAIDITEVLYEKVEMLHQHYSQFYQWLPWLNGKLEEIPKSEPDKKKWLQKWRVPPFNSTNPIIDAAISNVYGDYKKADQIQYIELYELCEYGRRIEKDEMGRLFPFN</sequence>
<evidence type="ECO:0000313" key="1">
    <source>
        <dbReference type="EMBL" id="MBL1408260.1"/>
    </source>
</evidence>
<organism evidence="1 2">
    <name type="scientific">Sphingobacterium faecale</name>
    <dbReference type="NCBI Taxonomy" id="2803775"/>
    <lineage>
        <taxon>Bacteria</taxon>
        <taxon>Pseudomonadati</taxon>
        <taxon>Bacteroidota</taxon>
        <taxon>Sphingobacteriia</taxon>
        <taxon>Sphingobacteriales</taxon>
        <taxon>Sphingobacteriaceae</taxon>
        <taxon>Sphingobacterium</taxon>
    </lineage>
</organism>
<gene>
    <name evidence="1" type="ORF">JKG61_05800</name>
</gene>
<dbReference type="SUPFAM" id="SSF102588">
    <property type="entry name" value="LmbE-like"/>
    <property type="match status" value="1"/>
</dbReference>
<reference evidence="1 2" key="1">
    <citation type="submission" date="2021-01" db="EMBL/GenBank/DDBJ databases">
        <title>C459-1 draft genome sequence.</title>
        <authorList>
            <person name="Zhang X.-F."/>
        </authorList>
    </citation>
    <scope>NUCLEOTIDE SEQUENCE [LARGE SCALE GENOMIC DNA]</scope>
    <source>
        <strain evidence="2">C459-1</strain>
    </source>
</reference>
<accession>A0ABS1R0Q6</accession>
<dbReference type="Gene3D" id="3.40.50.10320">
    <property type="entry name" value="LmbE-like"/>
    <property type="match status" value="1"/>
</dbReference>
<dbReference type="InterPro" id="IPR003737">
    <property type="entry name" value="GlcNAc_PI_deacetylase-related"/>
</dbReference>
<dbReference type="EMBL" id="JAERTY010000003">
    <property type="protein sequence ID" value="MBL1408260.1"/>
    <property type="molecule type" value="Genomic_DNA"/>
</dbReference>
<proteinExistence type="predicted"/>